<feature type="region of interest" description="Disordered" evidence="8">
    <location>
        <begin position="89"/>
        <end position="108"/>
    </location>
</feature>
<feature type="compositionally biased region" description="Polar residues" evidence="8">
    <location>
        <begin position="310"/>
        <end position="324"/>
    </location>
</feature>
<gene>
    <name evidence="9" type="ORF">Nepgr_003639</name>
</gene>
<evidence type="ECO:0000313" key="9">
    <source>
        <dbReference type="EMBL" id="GMH01800.1"/>
    </source>
</evidence>
<evidence type="ECO:0000256" key="3">
    <source>
        <dbReference type="ARBA" id="ARBA00010067"/>
    </source>
</evidence>
<keyword evidence="5" id="KW-1003">Cell membrane</keyword>
<feature type="compositionally biased region" description="Polar residues" evidence="8">
    <location>
        <begin position="39"/>
        <end position="55"/>
    </location>
</feature>
<evidence type="ECO:0000256" key="8">
    <source>
        <dbReference type="SAM" id="MobiDB-lite"/>
    </source>
</evidence>
<comment type="function">
    <text evidence="1">Involved in auxin transport. Regulator of the auxin signaling pathway.</text>
</comment>
<keyword evidence="4" id="KW-0813">Transport</keyword>
<sequence length="324" mass="36345">MSIRGFHDPDKIYKKSNHRRNDSGEVDVFGVARYCAGINESSGNNHNGDASSSQKMVREERQGRWKGGRVSLDMPMRHQLLVHHSYDQTKQIKENKHKQPSSPGGRLASFFNSLFSQAASKKKKSSSSKSSTIQSVRDFSEEESPGGRRRSSSVGHFRTTAAGSVVDPNYMHSSSRSGFRTPPPYVNTPTKSYKDFRSYSDHKQVLATLSSYSINGRNATMQRNEKSSSNLEWLDEKFQYNNGILEKSMDFDHRHSEDQHKGTKKPGAVDDGGDSDSSSDLFELQLNYDFDYYSSDLPVYETTHADSIRRSSGTAITNNSPLKG</sequence>
<dbReference type="GO" id="GO:0005886">
    <property type="term" value="C:plasma membrane"/>
    <property type="evidence" value="ECO:0007669"/>
    <property type="project" value="UniProtKB-SubCell"/>
</dbReference>
<comment type="subcellular location">
    <subcellularLocation>
        <location evidence="2">Cell membrane</location>
    </subcellularLocation>
</comment>
<comment type="similarity">
    <text evidence="3">Belongs to the BIG GRAIN 1 (BG1) plant protein family.</text>
</comment>
<feature type="region of interest" description="Disordered" evidence="8">
    <location>
        <begin position="39"/>
        <end position="71"/>
    </location>
</feature>
<evidence type="ECO:0000256" key="2">
    <source>
        <dbReference type="ARBA" id="ARBA00004236"/>
    </source>
</evidence>
<feature type="region of interest" description="Disordered" evidence="8">
    <location>
        <begin position="253"/>
        <end position="280"/>
    </location>
</feature>
<name>A0AAD3XE41_NEPGR</name>
<evidence type="ECO:0000313" key="10">
    <source>
        <dbReference type="Proteomes" id="UP001279734"/>
    </source>
</evidence>
<keyword evidence="6" id="KW-0472">Membrane</keyword>
<keyword evidence="7" id="KW-0927">Auxin signaling pathway</keyword>
<dbReference type="Proteomes" id="UP001279734">
    <property type="component" value="Unassembled WGS sequence"/>
</dbReference>
<evidence type="ECO:0000256" key="4">
    <source>
        <dbReference type="ARBA" id="ARBA00022448"/>
    </source>
</evidence>
<dbReference type="AlphaFoldDB" id="A0AAD3XE41"/>
<feature type="compositionally biased region" description="Basic and acidic residues" evidence="8">
    <location>
        <begin position="1"/>
        <end position="23"/>
    </location>
</feature>
<evidence type="ECO:0000256" key="7">
    <source>
        <dbReference type="ARBA" id="ARBA00023294"/>
    </source>
</evidence>
<proteinExistence type="inferred from homology"/>
<dbReference type="PANTHER" id="PTHR33541">
    <property type="entry name" value="PROTEIN BIG GRAIN 1-LIKE A-RELATED"/>
    <property type="match status" value="1"/>
</dbReference>
<evidence type="ECO:0000256" key="5">
    <source>
        <dbReference type="ARBA" id="ARBA00022475"/>
    </source>
</evidence>
<evidence type="ECO:0008006" key="11">
    <source>
        <dbReference type="Google" id="ProtNLM"/>
    </source>
</evidence>
<feature type="region of interest" description="Disordered" evidence="8">
    <location>
        <begin position="1"/>
        <end position="24"/>
    </location>
</feature>
<dbReference type="GO" id="GO:0009734">
    <property type="term" value="P:auxin-activated signaling pathway"/>
    <property type="evidence" value="ECO:0007669"/>
    <property type="project" value="UniProtKB-KW"/>
</dbReference>
<dbReference type="EMBL" id="BSYO01000003">
    <property type="protein sequence ID" value="GMH01800.1"/>
    <property type="molecule type" value="Genomic_DNA"/>
</dbReference>
<evidence type="ECO:0000256" key="1">
    <source>
        <dbReference type="ARBA" id="ARBA00002281"/>
    </source>
</evidence>
<feature type="region of interest" description="Disordered" evidence="8">
    <location>
        <begin position="121"/>
        <end position="194"/>
    </location>
</feature>
<accession>A0AAD3XE41</accession>
<organism evidence="9 10">
    <name type="scientific">Nepenthes gracilis</name>
    <name type="common">Slender pitcher plant</name>
    <dbReference type="NCBI Taxonomy" id="150966"/>
    <lineage>
        <taxon>Eukaryota</taxon>
        <taxon>Viridiplantae</taxon>
        <taxon>Streptophyta</taxon>
        <taxon>Embryophyta</taxon>
        <taxon>Tracheophyta</taxon>
        <taxon>Spermatophyta</taxon>
        <taxon>Magnoliopsida</taxon>
        <taxon>eudicotyledons</taxon>
        <taxon>Gunneridae</taxon>
        <taxon>Pentapetalae</taxon>
        <taxon>Caryophyllales</taxon>
        <taxon>Nepenthaceae</taxon>
        <taxon>Nepenthes</taxon>
    </lineage>
</organism>
<comment type="caution">
    <text evidence="9">The sequence shown here is derived from an EMBL/GenBank/DDBJ whole genome shotgun (WGS) entry which is preliminary data.</text>
</comment>
<feature type="region of interest" description="Disordered" evidence="8">
    <location>
        <begin position="304"/>
        <end position="324"/>
    </location>
</feature>
<reference evidence="9" key="1">
    <citation type="submission" date="2023-05" db="EMBL/GenBank/DDBJ databases">
        <title>Nepenthes gracilis genome sequencing.</title>
        <authorList>
            <person name="Fukushima K."/>
        </authorList>
    </citation>
    <scope>NUCLEOTIDE SEQUENCE</scope>
    <source>
        <strain evidence="9">SING2019-196</strain>
    </source>
</reference>
<dbReference type="InterPro" id="IPR039621">
    <property type="entry name" value="BG1-like"/>
</dbReference>
<protein>
    <recommendedName>
        <fullName evidence="11">Protein BIG GRAIN 1-like E</fullName>
    </recommendedName>
</protein>
<keyword evidence="10" id="KW-1185">Reference proteome</keyword>
<evidence type="ECO:0000256" key="6">
    <source>
        <dbReference type="ARBA" id="ARBA00023136"/>
    </source>
</evidence>
<dbReference type="PANTHER" id="PTHR33541:SF11">
    <property type="entry name" value="PROTEIN BIG GRAIN 1-LIKE E"/>
    <property type="match status" value="1"/>
</dbReference>